<gene>
    <name evidence="1" type="ORF">CY35_07G021200</name>
</gene>
<protein>
    <submittedName>
        <fullName evidence="1">Uncharacterized protein</fullName>
    </submittedName>
</protein>
<name>A0ACB8HJD4_9BRYO</name>
<evidence type="ECO:0000313" key="2">
    <source>
        <dbReference type="Proteomes" id="UP000828922"/>
    </source>
</evidence>
<proteinExistence type="predicted"/>
<sequence length="1185" mass="132925">MASSGINIKSPADGVNMIAIRSVVHHLLGPLAPLQGSPHQFAQLYIIDNVDVQAMDLPLQDLANYEIVIRVDGNVDRRRYNVPTSSEVASLMPGDGDLDGDPEGSNPRDIRVRARGKGLWRISDAHCAYDPLHFVLFHPHGELGWHPNIVGATPAVTAREYAAYFMHDRNPPTNSTFTYGKRLYQEWVVDQNSKVEVQRLRWQDGANSTNFGRMVVLPASFASSPRHMNQVYQDSMAFVRKFGKPDLFITMTCNPNWPEILHELRREEEANDRLDLTSRVFSMKLNALLKDLLQNGVLGTAVADIHVVEWQKRGLPHSHILIILRSQDQPRDNSEYDRIVCAELPNKSTHPELYNIVTSRMLHGPCGALHPSCACMPQTEDSTGSYPTYRRRDDDGTTTGPSPTPLQHKCILGFVFVNRWVIPYNPYLTMWYKCHINVEIYSSITAVKYLYKYVYKGHDRALAVAVPEAAAGGADGNNVPIARDEVQNYLDGRYVSANEACHRLFTFDLHGMHPNVYRLAVHLPNEQTIYFPEGTTVGEAMMRNNSTTLTGWCDFNRKAKSEYAGAASLARNNKDPAPPLPVTLTTLYPDYLEIVVWSKCKKAWHLQKRAAGRRGVGRNNHVTLGTMGRMYFVQPSKGERYYLRVLLTHVAGATCFEDLRTTHRPHTPTTVVHFTFKATYLARGLLQDDAEWDQCLSEAAGVQLPRSLRQLFASLLIFNNHKGTFTEDFLHQARQVSGQKPFRKEMPVDKTFFVDRLGGAGKTFLYGCLLSKVHSTCDTALLVASSGIASLLLEGGCIAHSRFKIPIVGLCGSSTCYVPLNSPQAALIRVACLIVWDEAPMAHKHVFEAVDHTLQHVMGVVNPILKDILFGGKVVVMGGTRSQIVDASLKRSTILWHSVKVRHLRENMRRIEEGTEQVFLEVGEEAILIPEDMCYQGGTIDSLVDEVYDDLSRFTDSQSRNEHIIQRAILTPLNEDVDNINTVIMNRFDLTTPDGPPTQRRMYQSADSVVQGEQRGVYPTEFLNSLSMSGVPPHTLTLQEGCLMILLRNMSGDLANGTRLIVVKLMQHIIDAEIATGPDKGRRVFIPRLNITPFDTERMPFTLRRRQFPLRPAFAMTINKAQGQTLQIVGVYLPKPVFCHRQLYVAFSRCSSRWGVRVLVRGGSRAALNGAPAGVYTSNVIYREM</sequence>
<reference evidence="2" key="1">
    <citation type="journal article" date="2022" name="New Phytol.">
        <title>Phylogenomic structure and speciation in an emerging model: the Sphagnum magellanicum complex (Bryophyta).</title>
        <authorList>
            <person name="Shaw A.J."/>
            <person name="Piatkowski B."/>
            <person name="Duffy A.M."/>
            <person name="Aguero B."/>
            <person name="Imwattana K."/>
            <person name="Nieto-Lugilde M."/>
            <person name="Healey A."/>
            <person name="Weston D.J."/>
            <person name="Patel M.N."/>
            <person name="Schmutz J."/>
            <person name="Grimwood J."/>
            <person name="Yavitt J.B."/>
            <person name="Hassel K."/>
            <person name="Stenoien H.K."/>
            <person name="Flatberg K.I."/>
            <person name="Bickford C.P."/>
            <person name="Hicks K.A."/>
        </authorList>
    </citation>
    <scope>NUCLEOTIDE SEQUENCE [LARGE SCALE GENOMIC DNA]</scope>
</reference>
<dbReference type="Proteomes" id="UP000828922">
    <property type="component" value="Linkage Group LG07"/>
</dbReference>
<organism evidence="1 2">
    <name type="scientific">Sphagnum magellanicum</name>
    <dbReference type="NCBI Taxonomy" id="128215"/>
    <lineage>
        <taxon>Eukaryota</taxon>
        <taxon>Viridiplantae</taxon>
        <taxon>Streptophyta</taxon>
        <taxon>Embryophyta</taxon>
        <taxon>Bryophyta</taxon>
        <taxon>Sphagnophytina</taxon>
        <taxon>Sphagnopsida</taxon>
        <taxon>Sphagnales</taxon>
        <taxon>Sphagnaceae</taxon>
        <taxon>Sphagnum</taxon>
    </lineage>
</organism>
<keyword evidence="2" id="KW-1185">Reference proteome</keyword>
<accession>A0ACB8HJD4</accession>
<dbReference type="EMBL" id="CM038913">
    <property type="protein sequence ID" value="KAH9556334.1"/>
    <property type="molecule type" value="Genomic_DNA"/>
</dbReference>
<comment type="caution">
    <text evidence="1">The sequence shown here is derived from an EMBL/GenBank/DDBJ whole genome shotgun (WGS) entry which is preliminary data.</text>
</comment>
<evidence type="ECO:0000313" key="1">
    <source>
        <dbReference type="EMBL" id="KAH9556334.1"/>
    </source>
</evidence>